<protein>
    <submittedName>
        <fullName evidence="6">Type 1 fimbrial protein</fullName>
    </submittedName>
</protein>
<comment type="subcellular location">
    <subcellularLocation>
        <location evidence="1">Fimbrium</location>
    </subcellularLocation>
</comment>
<evidence type="ECO:0000256" key="1">
    <source>
        <dbReference type="ARBA" id="ARBA00004561"/>
    </source>
</evidence>
<dbReference type="PANTHER" id="PTHR33420">
    <property type="entry name" value="FIMBRIAL SUBUNIT ELFA-RELATED"/>
    <property type="match status" value="1"/>
</dbReference>
<evidence type="ECO:0000256" key="3">
    <source>
        <dbReference type="ARBA" id="ARBA00022729"/>
    </source>
</evidence>
<feature type="signal peptide" evidence="5">
    <location>
        <begin position="1"/>
        <end position="23"/>
    </location>
</feature>
<dbReference type="InterPro" id="IPR050263">
    <property type="entry name" value="Bact_Fimbrial_Adh_Pro"/>
</dbReference>
<comment type="similarity">
    <text evidence="2">Belongs to the fimbrial protein family.</text>
</comment>
<name>A0AAE7ELB1_SERFO</name>
<dbReference type="Pfam" id="PF16970">
    <property type="entry name" value="FimA"/>
    <property type="match status" value="1"/>
</dbReference>
<organism evidence="6 7">
    <name type="scientific">Serratia fonticola</name>
    <dbReference type="NCBI Taxonomy" id="47917"/>
    <lineage>
        <taxon>Bacteria</taxon>
        <taxon>Pseudomonadati</taxon>
        <taxon>Pseudomonadota</taxon>
        <taxon>Gammaproteobacteria</taxon>
        <taxon>Enterobacterales</taxon>
        <taxon>Yersiniaceae</taxon>
        <taxon>Serratia</taxon>
    </lineage>
</organism>
<dbReference type="Gene3D" id="2.60.40.1090">
    <property type="entry name" value="Fimbrial-type adhesion domain"/>
    <property type="match status" value="1"/>
</dbReference>
<evidence type="ECO:0000256" key="4">
    <source>
        <dbReference type="ARBA" id="ARBA00023263"/>
    </source>
</evidence>
<keyword evidence="4" id="KW-0281">Fimbrium</keyword>
<dbReference type="EMBL" id="CP054160">
    <property type="protein sequence ID" value="QKJ60706.1"/>
    <property type="molecule type" value="Genomic_DNA"/>
</dbReference>
<evidence type="ECO:0000313" key="6">
    <source>
        <dbReference type="EMBL" id="QKJ60706.1"/>
    </source>
</evidence>
<reference evidence="7" key="1">
    <citation type="submission" date="2020-03" db="EMBL/GenBank/DDBJ databases">
        <title>Genome sequences of seven Enterobacteriaceae strains isolated from Canadian wastewater treatment facilities.</title>
        <authorList>
            <person name="Huang H."/>
            <person name="Chmara J.T."/>
            <person name="Duceppe M.-O."/>
        </authorList>
    </citation>
    <scope>NUCLEOTIDE SEQUENCE [LARGE SCALE GENOMIC DNA]</scope>
    <source>
        <strain evidence="7">Biosolid 3</strain>
    </source>
</reference>
<gene>
    <name evidence="6" type="ORF">G9399_23545</name>
</gene>
<dbReference type="AlphaFoldDB" id="A0AAE7ELB1"/>
<accession>A0AAE7ELB1</accession>
<dbReference type="GO" id="GO:0043709">
    <property type="term" value="P:cell adhesion involved in single-species biofilm formation"/>
    <property type="evidence" value="ECO:0007669"/>
    <property type="project" value="TreeGrafter"/>
</dbReference>
<proteinExistence type="inferred from homology"/>
<dbReference type="InterPro" id="IPR008966">
    <property type="entry name" value="Adhesion_dom_sf"/>
</dbReference>
<sequence length="185" mass="19030">MKYSKYLLATAIVATFGVGIAQAASNGTVNFTGQVLDKTCDITIDGNASPATVVLKAVDKSQLSVVGATAKRTSFNIELSNCTGSADVTNAAAFFENSSTVDPIGYRLNNTATGDTAATNVQLQLIDAPTGNAIKVGSPEQHTSSTTYDLTSGTATLPYAVEYYATGAATAGLVASSVNFTINYF</sequence>
<feature type="chain" id="PRO_5041998465" evidence="5">
    <location>
        <begin position="24"/>
        <end position="185"/>
    </location>
</feature>
<dbReference type="SUPFAM" id="SSF49401">
    <property type="entry name" value="Bacterial adhesins"/>
    <property type="match status" value="1"/>
</dbReference>
<keyword evidence="3 5" id="KW-0732">Signal</keyword>
<dbReference type="InterPro" id="IPR036937">
    <property type="entry name" value="Adhesion_dom_fimbrial_sf"/>
</dbReference>
<evidence type="ECO:0000256" key="5">
    <source>
        <dbReference type="SAM" id="SignalP"/>
    </source>
</evidence>
<dbReference type="RefSeq" id="WP_065684340.1">
    <property type="nucleotide sequence ID" value="NZ_CP054160.3"/>
</dbReference>
<evidence type="ECO:0000256" key="2">
    <source>
        <dbReference type="ARBA" id="ARBA00006671"/>
    </source>
</evidence>
<evidence type="ECO:0000313" key="7">
    <source>
        <dbReference type="Proteomes" id="UP000503464"/>
    </source>
</evidence>
<dbReference type="GO" id="GO:0009289">
    <property type="term" value="C:pilus"/>
    <property type="evidence" value="ECO:0007669"/>
    <property type="project" value="UniProtKB-SubCell"/>
</dbReference>
<dbReference type="PANTHER" id="PTHR33420:SF3">
    <property type="entry name" value="FIMBRIAL SUBUNIT ELFA"/>
    <property type="match status" value="1"/>
</dbReference>
<dbReference type="Proteomes" id="UP000503464">
    <property type="component" value="Chromosome"/>
</dbReference>
<dbReference type="InterPro" id="IPR039458">
    <property type="entry name" value="FimA-like"/>
</dbReference>